<evidence type="ECO:0000256" key="3">
    <source>
        <dbReference type="ARBA" id="ARBA00022840"/>
    </source>
</evidence>
<keyword evidence="2" id="KW-0547">Nucleotide-binding</keyword>
<dbReference type="Gene3D" id="3.40.50.620">
    <property type="entry name" value="HUPs"/>
    <property type="match status" value="2"/>
</dbReference>
<dbReference type="Proteomes" id="UP000076038">
    <property type="component" value="Chromosome"/>
</dbReference>
<evidence type="ECO:0000313" key="5">
    <source>
        <dbReference type="EMBL" id="AMY23540.1"/>
    </source>
</evidence>
<evidence type="ECO:0000256" key="1">
    <source>
        <dbReference type="ARBA" id="ARBA00008791"/>
    </source>
</evidence>
<name>A0A143QKG7_RHOFA</name>
<dbReference type="InterPro" id="IPR014729">
    <property type="entry name" value="Rossmann-like_a/b/a_fold"/>
</dbReference>
<gene>
    <name evidence="5" type="ORF">A3Q41_02238</name>
</gene>
<dbReference type="AlphaFoldDB" id="A0A143QKG7"/>
<dbReference type="PANTHER" id="PTHR46268">
    <property type="entry name" value="STRESS RESPONSE PROTEIN NHAX"/>
    <property type="match status" value="1"/>
</dbReference>
<dbReference type="SUPFAM" id="SSF52402">
    <property type="entry name" value="Adenine nucleotide alpha hydrolases-like"/>
    <property type="match status" value="2"/>
</dbReference>
<feature type="domain" description="UspA" evidence="4">
    <location>
        <begin position="58"/>
        <end position="197"/>
    </location>
</feature>
<dbReference type="InterPro" id="IPR006016">
    <property type="entry name" value="UspA"/>
</dbReference>
<keyword evidence="6" id="KW-1185">Reference proteome</keyword>
<proteinExistence type="inferred from homology"/>
<dbReference type="PATRIC" id="fig|1653479.3.peg.2267"/>
<accession>A0A143QKG7</accession>
<dbReference type="GO" id="GO:0005524">
    <property type="term" value="F:ATP binding"/>
    <property type="evidence" value="ECO:0007669"/>
    <property type="project" value="UniProtKB-KW"/>
</dbReference>
<keyword evidence="3" id="KW-0067">ATP-binding</keyword>
<dbReference type="EMBL" id="CP015220">
    <property type="protein sequence ID" value="AMY23540.1"/>
    <property type="molecule type" value="Genomic_DNA"/>
</dbReference>
<feature type="domain" description="UspA" evidence="4">
    <location>
        <begin position="205"/>
        <end position="341"/>
    </location>
</feature>
<protein>
    <submittedName>
        <fullName evidence="5">Universal stress protein</fullName>
    </submittedName>
</protein>
<comment type="similarity">
    <text evidence="1">Belongs to the universal stress protein A family.</text>
</comment>
<evidence type="ECO:0000256" key="2">
    <source>
        <dbReference type="ARBA" id="ARBA00022741"/>
    </source>
</evidence>
<dbReference type="PRINTS" id="PR01438">
    <property type="entry name" value="UNVRSLSTRESS"/>
</dbReference>
<dbReference type="Pfam" id="PF00582">
    <property type="entry name" value="Usp"/>
    <property type="match status" value="2"/>
</dbReference>
<organism evidence="5 6">
    <name type="scientific">Rhodococcoides fascians</name>
    <name type="common">Rhodococcus fascians</name>
    <dbReference type="NCBI Taxonomy" id="1828"/>
    <lineage>
        <taxon>Bacteria</taxon>
        <taxon>Bacillati</taxon>
        <taxon>Actinomycetota</taxon>
        <taxon>Actinomycetes</taxon>
        <taxon>Mycobacteriales</taxon>
        <taxon>Nocardiaceae</taxon>
        <taxon>Rhodococcoides</taxon>
    </lineage>
</organism>
<evidence type="ECO:0000313" key="6">
    <source>
        <dbReference type="Proteomes" id="UP000076038"/>
    </source>
</evidence>
<dbReference type="InterPro" id="IPR006015">
    <property type="entry name" value="Universal_stress_UspA"/>
</dbReference>
<reference evidence="6" key="2">
    <citation type="submission" date="2016-04" db="EMBL/GenBank/DDBJ databases">
        <title>Complete Genome and Plasmid Sequences for Rhodococcus fascians D188 and Draft Sequences for Rhodococcus spp. Isolates PBTS 1 and PBTS 2.</title>
        <authorList>
            <person name="Stamer R."/>
            <person name="Vereecke D."/>
            <person name="Zhang Y."/>
            <person name="Schilkey F."/>
            <person name="Devitt N."/>
            <person name="Randall J."/>
        </authorList>
    </citation>
    <scope>NUCLEOTIDE SEQUENCE [LARGE SCALE GENOMIC DNA]</scope>
    <source>
        <strain evidence="6">PBTS2</strain>
    </source>
</reference>
<evidence type="ECO:0000259" key="4">
    <source>
        <dbReference type="Pfam" id="PF00582"/>
    </source>
</evidence>
<sequence length="344" mass="36490">MHVTDDSKTYPPGVAVRAFRLEPRDFRLCLRSSEPAMLEVYLNTTVNEREYNMNASSRVVVGVDGSATSLDAVRWATREAIRRHAPLELVTSSLFAPGTYGDAISLRIGAFADPDVEAKRVLTAAVDVAHKTAAGNSLILDTRLEHGSAARNLTHFDVAPALIVVGSRGLGEFTGGLVGSVSTAVVSHAKCPVAVIKSNTVSDGPVVVGVDCTSNSQPAIGFALREASMRGVDLVAVHAWSDLALGSVLTRDEEGPWADSELAEKTSLAESLAGWSEDYPDVTIRRVVVQDRPVRELVRASQSAQLIVVGSRGRGGFASMLLGSTSRAVLHSVDVPVVVVPTNR</sequence>
<dbReference type="KEGG" id="rhs:A3Q41_02238"/>
<dbReference type="PANTHER" id="PTHR46268:SF27">
    <property type="entry name" value="UNIVERSAL STRESS PROTEIN RV2623"/>
    <property type="match status" value="1"/>
</dbReference>
<reference evidence="5 6" key="1">
    <citation type="journal article" date="2016" name="Genome Announc.">
        <title>Complete Genome and Plasmid Sequences for Rhodococcus fascians D188 and Draft Sequences for Rhodococcus Isolates PBTS 1 and PBTS 2.</title>
        <authorList>
            <person name="Stamler R.A."/>
            <person name="Vereecke D."/>
            <person name="Zhang Y."/>
            <person name="Schilkey F."/>
            <person name="Devitt N."/>
            <person name="Randall J.J."/>
        </authorList>
    </citation>
    <scope>NUCLEOTIDE SEQUENCE [LARGE SCALE GENOMIC DNA]</scope>
    <source>
        <strain evidence="5 6">PBTS2</strain>
    </source>
</reference>